<sequence>MIALPSPPVAALLLTGLWLCLALLVPSLPRRWHSGSRWTLVVLGVPTVGWLTLLWGPGIGVAGFVLGLCALLGRQARRRAVSVVAPPGPQSEGPA</sequence>
<protein>
    <submittedName>
        <fullName evidence="2">DUF2484 family protein</fullName>
    </submittedName>
</protein>
<accession>A0ABV6CHP3</accession>
<dbReference type="Proteomes" id="UP001589795">
    <property type="component" value="Unassembled WGS sequence"/>
</dbReference>
<dbReference type="EMBL" id="JBHLWQ010000064">
    <property type="protein sequence ID" value="MFC0200222.1"/>
    <property type="molecule type" value="Genomic_DNA"/>
</dbReference>
<dbReference type="Pfam" id="PF10658">
    <property type="entry name" value="DUF2484"/>
    <property type="match status" value="1"/>
</dbReference>
<keyword evidence="1" id="KW-0812">Transmembrane</keyword>
<proteinExistence type="predicted"/>
<reference evidence="2 3" key="1">
    <citation type="submission" date="2024-09" db="EMBL/GenBank/DDBJ databases">
        <authorList>
            <person name="Sun Q."/>
            <person name="Mori K."/>
        </authorList>
    </citation>
    <scope>NUCLEOTIDE SEQUENCE [LARGE SCALE GENOMIC DNA]</scope>
    <source>
        <strain evidence="2 3">CCM 7904</strain>
    </source>
</reference>
<keyword evidence="1" id="KW-0472">Membrane</keyword>
<evidence type="ECO:0000256" key="1">
    <source>
        <dbReference type="SAM" id="Phobius"/>
    </source>
</evidence>
<feature type="transmembrane region" description="Helical" evidence="1">
    <location>
        <begin position="53"/>
        <end position="72"/>
    </location>
</feature>
<comment type="caution">
    <text evidence="2">The sequence shown here is derived from an EMBL/GenBank/DDBJ whole genome shotgun (WGS) entry which is preliminary data.</text>
</comment>
<name>A0ABV6CHP3_9RHOB</name>
<organism evidence="2 3">
    <name type="scientific">Paracoccus rhizosphaerae</name>
    <dbReference type="NCBI Taxonomy" id="1133347"/>
    <lineage>
        <taxon>Bacteria</taxon>
        <taxon>Pseudomonadati</taxon>
        <taxon>Pseudomonadota</taxon>
        <taxon>Alphaproteobacteria</taxon>
        <taxon>Rhodobacterales</taxon>
        <taxon>Paracoccaceae</taxon>
        <taxon>Paracoccus</taxon>
    </lineage>
</organism>
<keyword evidence="3" id="KW-1185">Reference proteome</keyword>
<gene>
    <name evidence="2" type="ORF">ACFFIZ_07770</name>
</gene>
<dbReference type="InterPro" id="IPR018919">
    <property type="entry name" value="DUF2484"/>
</dbReference>
<dbReference type="RefSeq" id="WP_265506061.1">
    <property type="nucleotide sequence ID" value="NZ_JAOTBE010000007.1"/>
</dbReference>
<evidence type="ECO:0000313" key="3">
    <source>
        <dbReference type="Proteomes" id="UP001589795"/>
    </source>
</evidence>
<keyword evidence="1" id="KW-1133">Transmembrane helix</keyword>
<evidence type="ECO:0000313" key="2">
    <source>
        <dbReference type="EMBL" id="MFC0200222.1"/>
    </source>
</evidence>